<sequence>MTGTGYEDFYYNSTDGLKLHARIYGERNPSALPAICLAGLTRNAADFHDLALFLARHPKTPRQVIAFDYRGRGRSTYDRDWKNYNVVIESGDILAGLAAMGIEHGAFIGTSRGGLIIHILGAMRPAVLKAIVLNDVGPVIEGAGLAQIRAYLERAPKPRTFAEAIEISRAAQKDNFPALKEADWERMAHAFYREENGTLVADFDPALLNTMTSIDLNKPLPQMWPQFEGLRGVLMLAIRGENSKLLSVETIEEMARRHPGMETVTVEGQGHAPLLETVDLPERIAAFLEKAERG</sequence>
<dbReference type="AlphaFoldDB" id="A0A1X7NZU1"/>
<dbReference type="EMBL" id="FXBL01000004">
    <property type="protein sequence ID" value="SMH43504.1"/>
    <property type="molecule type" value="Genomic_DNA"/>
</dbReference>
<dbReference type="Pfam" id="PF12697">
    <property type="entry name" value="Abhydrolase_6"/>
    <property type="match status" value="1"/>
</dbReference>
<organism evidence="2 3">
    <name type="scientific">Mesorhizobium australicum</name>
    <dbReference type="NCBI Taxonomy" id="536018"/>
    <lineage>
        <taxon>Bacteria</taxon>
        <taxon>Pseudomonadati</taxon>
        <taxon>Pseudomonadota</taxon>
        <taxon>Alphaproteobacteria</taxon>
        <taxon>Hyphomicrobiales</taxon>
        <taxon>Phyllobacteriaceae</taxon>
        <taxon>Mesorhizobium</taxon>
    </lineage>
</organism>
<dbReference type="RefSeq" id="WP_085464809.1">
    <property type="nucleotide sequence ID" value="NZ_FXBL01000004.1"/>
</dbReference>
<dbReference type="InterPro" id="IPR029058">
    <property type="entry name" value="AB_hydrolase_fold"/>
</dbReference>
<dbReference type="InterPro" id="IPR000073">
    <property type="entry name" value="AB_hydrolase_1"/>
</dbReference>
<dbReference type="Gene3D" id="3.40.50.1820">
    <property type="entry name" value="alpha/beta hydrolase"/>
    <property type="match status" value="1"/>
</dbReference>
<evidence type="ECO:0000259" key="1">
    <source>
        <dbReference type="Pfam" id="PF12697"/>
    </source>
</evidence>
<dbReference type="OrthoDB" id="9791366at2"/>
<accession>A0A1X7NZU1</accession>
<dbReference type="PANTHER" id="PTHR43194:SF2">
    <property type="entry name" value="PEROXISOMAL MEMBRANE PROTEIN LPX1"/>
    <property type="match status" value="1"/>
</dbReference>
<reference evidence="2 3" key="1">
    <citation type="submission" date="2017-04" db="EMBL/GenBank/DDBJ databases">
        <authorList>
            <person name="Afonso C.L."/>
            <person name="Miller P.J."/>
            <person name="Scott M.A."/>
            <person name="Spackman E."/>
            <person name="Goraichik I."/>
            <person name="Dimitrov K.M."/>
            <person name="Suarez D.L."/>
            <person name="Swayne D.E."/>
        </authorList>
    </citation>
    <scope>NUCLEOTIDE SEQUENCE [LARGE SCALE GENOMIC DNA]</scope>
    <source>
        <strain evidence="2 3">B5P</strain>
    </source>
</reference>
<dbReference type="PANTHER" id="PTHR43194">
    <property type="entry name" value="HYDROLASE ALPHA/BETA FOLD FAMILY"/>
    <property type="match status" value="1"/>
</dbReference>
<feature type="domain" description="AB hydrolase-1" evidence="1">
    <location>
        <begin position="35"/>
        <end position="285"/>
    </location>
</feature>
<proteinExistence type="predicted"/>
<protein>
    <submittedName>
        <fullName evidence="2">Pimeloyl-ACP methyl ester carboxylesterase</fullName>
    </submittedName>
</protein>
<dbReference type="SUPFAM" id="SSF53474">
    <property type="entry name" value="alpha/beta-Hydrolases"/>
    <property type="match status" value="1"/>
</dbReference>
<gene>
    <name evidence="2" type="ORF">SAMN02982922_2917</name>
</gene>
<name>A0A1X7NZU1_9HYPH</name>
<keyword evidence="3" id="KW-1185">Reference proteome</keyword>
<evidence type="ECO:0000313" key="2">
    <source>
        <dbReference type="EMBL" id="SMH43504.1"/>
    </source>
</evidence>
<dbReference type="InterPro" id="IPR050228">
    <property type="entry name" value="Carboxylesterase_BioH"/>
</dbReference>
<evidence type="ECO:0000313" key="3">
    <source>
        <dbReference type="Proteomes" id="UP000193083"/>
    </source>
</evidence>
<dbReference type="Proteomes" id="UP000193083">
    <property type="component" value="Unassembled WGS sequence"/>
</dbReference>